<feature type="compositionally biased region" description="Low complexity" evidence="5">
    <location>
        <begin position="592"/>
        <end position="612"/>
    </location>
</feature>
<name>S8AVT9_PENO1</name>
<feature type="compositionally biased region" description="Polar residues" evidence="5">
    <location>
        <begin position="68"/>
        <end position="83"/>
    </location>
</feature>
<dbReference type="PhylomeDB" id="S8AVT9"/>
<dbReference type="PANTHER" id="PTHR10782">
    <property type="entry name" value="ZINC FINGER MIZ DOMAIN-CONTAINING PROTEIN"/>
    <property type="match status" value="1"/>
</dbReference>
<evidence type="ECO:0000256" key="4">
    <source>
        <dbReference type="PROSITE-ProRule" id="PRU00452"/>
    </source>
</evidence>
<keyword evidence="2 4" id="KW-0863">Zinc-finger</keyword>
<dbReference type="GO" id="GO:0016925">
    <property type="term" value="P:protein sumoylation"/>
    <property type="evidence" value="ECO:0007669"/>
    <property type="project" value="TreeGrafter"/>
</dbReference>
<dbReference type="GO" id="GO:0000785">
    <property type="term" value="C:chromatin"/>
    <property type="evidence" value="ECO:0007669"/>
    <property type="project" value="TreeGrafter"/>
</dbReference>
<feature type="region of interest" description="Disordered" evidence="5">
    <location>
        <begin position="547"/>
        <end position="622"/>
    </location>
</feature>
<evidence type="ECO:0000313" key="7">
    <source>
        <dbReference type="EMBL" id="EPS30338.1"/>
    </source>
</evidence>
<proteinExistence type="predicted"/>
<organism evidence="7 8">
    <name type="scientific">Penicillium oxalicum (strain 114-2 / CGMCC 5302)</name>
    <name type="common">Penicillium decumbens</name>
    <dbReference type="NCBI Taxonomy" id="933388"/>
    <lineage>
        <taxon>Eukaryota</taxon>
        <taxon>Fungi</taxon>
        <taxon>Dikarya</taxon>
        <taxon>Ascomycota</taxon>
        <taxon>Pezizomycotina</taxon>
        <taxon>Eurotiomycetes</taxon>
        <taxon>Eurotiomycetidae</taxon>
        <taxon>Eurotiales</taxon>
        <taxon>Aspergillaceae</taxon>
        <taxon>Penicillium</taxon>
    </lineage>
</organism>
<evidence type="ECO:0000313" key="8">
    <source>
        <dbReference type="Proteomes" id="UP000019376"/>
    </source>
</evidence>
<evidence type="ECO:0000259" key="6">
    <source>
        <dbReference type="PROSITE" id="PS51044"/>
    </source>
</evidence>
<dbReference type="OrthoDB" id="27975at2759"/>
<dbReference type="EMBL" id="KB644412">
    <property type="protein sequence ID" value="EPS30338.1"/>
    <property type="molecule type" value="Genomic_DNA"/>
</dbReference>
<dbReference type="GO" id="GO:0008270">
    <property type="term" value="F:zinc ion binding"/>
    <property type="evidence" value="ECO:0007669"/>
    <property type="project" value="UniProtKB-KW"/>
</dbReference>
<feature type="domain" description="SP-RING-type" evidence="6">
    <location>
        <begin position="844"/>
        <end position="934"/>
    </location>
</feature>
<gene>
    <name evidence="7" type="ORF">PDE_05289</name>
</gene>
<dbReference type="Proteomes" id="UP000019376">
    <property type="component" value="Unassembled WGS sequence"/>
</dbReference>
<dbReference type="Gene3D" id="3.30.40.10">
    <property type="entry name" value="Zinc/RING finger domain, C3HC4 (zinc finger)"/>
    <property type="match status" value="1"/>
</dbReference>
<feature type="compositionally biased region" description="Polar residues" evidence="5">
    <location>
        <begin position="258"/>
        <end position="287"/>
    </location>
</feature>
<keyword evidence="8" id="KW-1185">Reference proteome</keyword>
<sequence length="997" mass="109336">MRSPGTSRSQRASHFLEESNSTASLFLGSVQKDWMTSVGERPYPLREPRAADKSASKATKSHHGRSASEISQEASHLGSTEISLPSPVTPGTELSSAASSQPLPSLSIASKLTASTAFALPSPVPSPGSHLTPASPRLSPPLPPPLPPPLSSTAASIAIVATSPTATSQASAVTATAALETRAPTPPRRDEADTGLAQSTLSHQARCSVHISKGISTGSSSETQTRVASSQPNPVRLGNCAPPEQSSQPVDGQPDPSPQNLRCFQFSPSTVPLSTSTAEESHANESQLHQVTPEGLPQSLKMTPPVAGTWTLWSQNAEQLIKHANTLRSGIGGPRAALLLKACSKRDIVYIVLHQLFCEVYRDPPGFFARFPALGNEHCVSGMHKLADLLADNSALPRALVDAFCDYPWAIGKTVQASWFPAVFEMVRDCLMKLADRLTVDAIRHFYERGYPPLVMELTQQYCAKSPVLCEVIFLSTCRRLYEHWKIDLLERIYHKNQFLVDRNAPEKAIAALIEDYRAVPMKRGLCAAPGESQLSSSHNLNRVARQTGGATKSRGDDAQFNQPGSSTAPSPTQRQNEAAAQRPGQFPSIRPVPVSSPRVQMSQSQPVQSRSAGISPLLPPEGYRAPLTVQPQPMRLGIHQADLRDPVKQLVKKTPDGVEDIHLYQYLGEFLIRPTGVDPEVFSYRWKVSISASDYQRISRPVQRENGQRSLQVYQSGSRIYRLRIISVPNSQTQSIETIWSTASTTWPSVMYIFVNQNEMYVRRKVHNGKDLPLDISAHLREGENEVNLHFLLGPGECRSTHYEAAVEIMEICEYDEILAQIRRRPACETRADITKRLSSRIDDDELAIVTDSLTVPLIDPFMAQVFKVPVRSVNCTHIECFDLEAFVTTRKSNSGSQPLNDNWLCPVCKADARPQLLVIDEFFVDVREALERGGLIENAQSIQVGANGTWTVKSLSVAEYFPAASVWGSGDRGIEIFIFGASFFNHVFFDFAMVS</sequence>
<feature type="compositionally biased region" description="Basic and acidic residues" evidence="5">
    <location>
        <begin position="43"/>
        <end position="55"/>
    </location>
</feature>
<dbReference type="GO" id="GO:0061665">
    <property type="term" value="F:SUMO ligase activity"/>
    <property type="evidence" value="ECO:0007669"/>
    <property type="project" value="TreeGrafter"/>
</dbReference>
<evidence type="ECO:0000256" key="3">
    <source>
        <dbReference type="ARBA" id="ARBA00022833"/>
    </source>
</evidence>
<dbReference type="PANTHER" id="PTHR10782:SF4">
    <property type="entry name" value="TONALLI, ISOFORM E"/>
    <property type="match status" value="1"/>
</dbReference>
<dbReference type="AlphaFoldDB" id="S8AVT9"/>
<protein>
    <recommendedName>
        <fullName evidence="6">SP-RING-type domain-containing protein</fullName>
    </recommendedName>
</protein>
<feature type="compositionally biased region" description="Pro residues" evidence="5">
    <location>
        <begin position="138"/>
        <end position="150"/>
    </location>
</feature>
<evidence type="ECO:0000256" key="5">
    <source>
        <dbReference type="SAM" id="MobiDB-lite"/>
    </source>
</evidence>
<dbReference type="Pfam" id="PF02891">
    <property type="entry name" value="zf-MIZ"/>
    <property type="match status" value="1"/>
</dbReference>
<feature type="compositionally biased region" description="Polar residues" evidence="5">
    <location>
        <begin position="560"/>
        <end position="579"/>
    </location>
</feature>
<dbReference type="eggNOG" id="KOG2169">
    <property type="taxonomic scope" value="Eukaryota"/>
</dbReference>
<feature type="region of interest" description="Disordered" evidence="5">
    <location>
        <begin position="118"/>
        <end position="287"/>
    </location>
</feature>
<evidence type="ECO:0000256" key="2">
    <source>
        <dbReference type="ARBA" id="ARBA00022771"/>
    </source>
</evidence>
<keyword evidence="3" id="KW-0862">Zinc</keyword>
<dbReference type="STRING" id="933388.S8AVT9"/>
<dbReference type="InterPro" id="IPR004181">
    <property type="entry name" value="Znf_MIZ"/>
</dbReference>
<feature type="compositionally biased region" description="Low complexity" evidence="5">
    <location>
        <begin position="151"/>
        <end position="178"/>
    </location>
</feature>
<feature type="compositionally biased region" description="Polar residues" evidence="5">
    <location>
        <begin position="214"/>
        <end position="233"/>
    </location>
</feature>
<dbReference type="InterPro" id="IPR013083">
    <property type="entry name" value="Znf_RING/FYVE/PHD"/>
</dbReference>
<reference evidence="7 8" key="1">
    <citation type="journal article" date="2013" name="PLoS ONE">
        <title>Genomic and secretomic analyses reveal unique features of the lignocellulolytic enzyme system of Penicillium decumbens.</title>
        <authorList>
            <person name="Liu G."/>
            <person name="Zhang L."/>
            <person name="Wei X."/>
            <person name="Zou G."/>
            <person name="Qin Y."/>
            <person name="Ma L."/>
            <person name="Li J."/>
            <person name="Zheng H."/>
            <person name="Wang S."/>
            <person name="Wang C."/>
            <person name="Xun L."/>
            <person name="Zhao G.-P."/>
            <person name="Zhou Z."/>
            <person name="Qu Y."/>
        </authorList>
    </citation>
    <scope>NUCLEOTIDE SEQUENCE [LARGE SCALE GENOMIC DNA]</scope>
    <source>
        <strain evidence="8">114-2 / CGMCC 5302</strain>
    </source>
</reference>
<dbReference type="HOGENOM" id="CLU_008180_0_0_1"/>
<feature type="region of interest" description="Disordered" evidence="5">
    <location>
        <begin position="38"/>
        <end position="102"/>
    </location>
</feature>
<dbReference type="PROSITE" id="PS51044">
    <property type="entry name" value="ZF_SP_RING"/>
    <property type="match status" value="1"/>
</dbReference>
<keyword evidence="1" id="KW-0479">Metal-binding</keyword>
<accession>S8AVT9</accession>
<feature type="compositionally biased region" description="Polar residues" evidence="5">
    <location>
        <begin position="196"/>
        <end position="205"/>
    </location>
</feature>
<evidence type="ECO:0000256" key="1">
    <source>
        <dbReference type="ARBA" id="ARBA00022723"/>
    </source>
</evidence>